<dbReference type="RefSeq" id="WP_344429313.1">
    <property type="nucleotide sequence ID" value="NZ_BAAANN010000040.1"/>
</dbReference>
<reference evidence="2 3" key="1">
    <citation type="journal article" date="2019" name="Int. J. Syst. Evol. Microbiol.">
        <title>The Global Catalogue of Microorganisms (GCM) 10K type strain sequencing project: providing services to taxonomists for standard genome sequencing and annotation.</title>
        <authorList>
            <consortium name="The Broad Institute Genomics Platform"/>
            <consortium name="The Broad Institute Genome Sequencing Center for Infectious Disease"/>
            <person name="Wu L."/>
            <person name="Ma J."/>
        </authorList>
    </citation>
    <scope>NUCLEOTIDE SEQUENCE [LARGE SCALE GENOMIC DNA]</scope>
    <source>
        <strain evidence="2 3">JCM 14545</strain>
    </source>
</reference>
<evidence type="ECO:0000313" key="3">
    <source>
        <dbReference type="Proteomes" id="UP001501116"/>
    </source>
</evidence>
<dbReference type="EMBL" id="BAAANN010000040">
    <property type="protein sequence ID" value="GAA1984283.1"/>
    <property type="molecule type" value="Genomic_DNA"/>
</dbReference>
<dbReference type="Proteomes" id="UP001501116">
    <property type="component" value="Unassembled WGS sequence"/>
</dbReference>
<name>A0ABN2SCD8_9PSEU</name>
<sequence>MRRVAMMRATFPDALVTGHEPLIPAMTNDPKDRHVLAAAVRADAAVIVTTNLKDFPSAALAPYDIDAVSPDDFLLNQLELNRIATLTCVVDMAHARNRPPVRPVELLDRFSVIAPQFAEEAKAQILNQSEPSPWLIHQRREID</sequence>
<protein>
    <recommendedName>
        <fullName evidence="1">VapC50 C-terminal domain-containing protein</fullName>
    </recommendedName>
</protein>
<comment type="caution">
    <text evidence="2">The sequence shown here is derived from an EMBL/GenBank/DDBJ whole genome shotgun (WGS) entry which is preliminary data.</text>
</comment>
<organism evidence="2 3">
    <name type="scientific">Amycolatopsis minnesotensis</name>
    <dbReference type="NCBI Taxonomy" id="337894"/>
    <lineage>
        <taxon>Bacteria</taxon>
        <taxon>Bacillati</taxon>
        <taxon>Actinomycetota</taxon>
        <taxon>Actinomycetes</taxon>
        <taxon>Pseudonocardiales</taxon>
        <taxon>Pseudonocardiaceae</taxon>
        <taxon>Amycolatopsis</taxon>
    </lineage>
</organism>
<keyword evidence="3" id="KW-1185">Reference proteome</keyword>
<proteinExistence type="predicted"/>
<evidence type="ECO:0000313" key="2">
    <source>
        <dbReference type="EMBL" id="GAA1984283.1"/>
    </source>
</evidence>
<evidence type="ECO:0000259" key="1">
    <source>
        <dbReference type="Pfam" id="PF26343"/>
    </source>
</evidence>
<feature type="domain" description="VapC50 C-terminal" evidence="1">
    <location>
        <begin position="70"/>
        <end position="121"/>
    </location>
</feature>
<gene>
    <name evidence="2" type="ORF">GCM10009754_71960</name>
</gene>
<dbReference type="InterPro" id="IPR058652">
    <property type="entry name" value="VapC50_C"/>
</dbReference>
<dbReference type="Pfam" id="PF26343">
    <property type="entry name" value="VapC50_C"/>
    <property type="match status" value="1"/>
</dbReference>
<accession>A0ABN2SCD8</accession>